<dbReference type="PRINTS" id="PR00368">
    <property type="entry name" value="FADPNR"/>
</dbReference>
<evidence type="ECO:0000256" key="3">
    <source>
        <dbReference type="ARBA" id="ARBA00022827"/>
    </source>
</evidence>
<keyword evidence="3" id="KW-0274">FAD</keyword>
<gene>
    <name evidence="6" type="ORF">SAMN02746089_00672</name>
</gene>
<evidence type="ECO:0000256" key="1">
    <source>
        <dbReference type="ARBA" id="ARBA00001974"/>
    </source>
</evidence>
<dbReference type="Gene3D" id="3.30.390.30">
    <property type="match status" value="1"/>
</dbReference>
<dbReference type="PANTHER" id="PTHR43429">
    <property type="entry name" value="PYRIDINE NUCLEOTIDE-DISULFIDE OXIDOREDUCTASE DOMAIN-CONTAINING"/>
    <property type="match status" value="1"/>
</dbReference>
<dbReference type="OrthoDB" id="9807946at2"/>
<feature type="domain" description="NADH-rubredoxin oxidoreductase C-terminal" evidence="5">
    <location>
        <begin position="324"/>
        <end position="386"/>
    </location>
</feature>
<evidence type="ECO:0000256" key="2">
    <source>
        <dbReference type="ARBA" id="ARBA00022630"/>
    </source>
</evidence>
<organism evidence="6 7">
    <name type="scientific">Caldanaerobius fijiensis DSM 17918</name>
    <dbReference type="NCBI Taxonomy" id="1121256"/>
    <lineage>
        <taxon>Bacteria</taxon>
        <taxon>Bacillati</taxon>
        <taxon>Bacillota</taxon>
        <taxon>Clostridia</taxon>
        <taxon>Thermoanaerobacterales</taxon>
        <taxon>Thermoanaerobacteraceae</taxon>
        <taxon>Caldanaerobius</taxon>
    </lineage>
</organism>
<dbReference type="Pfam" id="PF18267">
    <property type="entry name" value="Rubredoxin_C"/>
    <property type="match status" value="1"/>
</dbReference>
<dbReference type="Pfam" id="PF07992">
    <property type="entry name" value="Pyr_redox_2"/>
    <property type="match status" value="1"/>
</dbReference>
<dbReference type="PANTHER" id="PTHR43429:SF3">
    <property type="entry name" value="NITRITE REDUCTASE [NAD(P)H]"/>
    <property type="match status" value="1"/>
</dbReference>
<dbReference type="AlphaFoldDB" id="A0A1M4VMT7"/>
<proteinExistence type="predicted"/>
<evidence type="ECO:0000259" key="5">
    <source>
        <dbReference type="Pfam" id="PF18267"/>
    </source>
</evidence>
<comment type="cofactor">
    <cofactor evidence="1">
        <name>FAD</name>
        <dbReference type="ChEBI" id="CHEBI:57692"/>
    </cofactor>
</comment>
<dbReference type="InterPro" id="IPR050260">
    <property type="entry name" value="FAD-bd_OxRdtase"/>
</dbReference>
<dbReference type="SUPFAM" id="SSF51905">
    <property type="entry name" value="FAD/NAD(P)-binding domain"/>
    <property type="match status" value="2"/>
</dbReference>
<evidence type="ECO:0000259" key="4">
    <source>
        <dbReference type="Pfam" id="PF07992"/>
    </source>
</evidence>
<dbReference type="PRINTS" id="PR00411">
    <property type="entry name" value="PNDRDTASEI"/>
</dbReference>
<dbReference type="InterPro" id="IPR041575">
    <property type="entry name" value="Rubredoxin_C"/>
</dbReference>
<dbReference type="InterPro" id="IPR023753">
    <property type="entry name" value="FAD/NAD-binding_dom"/>
</dbReference>
<dbReference type="STRING" id="1121256.SAMN02746089_00672"/>
<dbReference type="EMBL" id="FQVH01000004">
    <property type="protein sequence ID" value="SHE70354.1"/>
    <property type="molecule type" value="Genomic_DNA"/>
</dbReference>
<dbReference type="RefSeq" id="WP_073341760.1">
    <property type="nucleotide sequence ID" value="NZ_FQVH01000004.1"/>
</dbReference>
<protein>
    <submittedName>
        <fullName evidence="6">Pyridine nucleotide-disulphide oxidoreductase</fullName>
    </submittedName>
</protein>
<reference evidence="6 7" key="1">
    <citation type="submission" date="2016-11" db="EMBL/GenBank/DDBJ databases">
        <authorList>
            <person name="Jaros S."/>
            <person name="Januszkiewicz K."/>
            <person name="Wedrychowicz H."/>
        </authorList>
    </citation>
    <scope>NUCLEOTIDE SEQUENCE [LARGE SCALE GENOMIC DNA]</scope>
    <source>
        <strain evidence="6 7">DSM 17918</strain>
    </source>
</reference>
<sequence length="422" mass="47040">MRYVIIGNSAAAVGAVESIRKYDKDNEIVIISDEPYHVYSRPLISYYLGNKVDEDRMAYRERDFYQKNNVTPILGRKAVKINTQYKTVLLEDGREIEFSKLLIATGGKPFVPPMKGLEKKNIHTFIKMDDAKKLKNSVKPGSNVVVVGGGLIGFKAAEGLRDLGINVTVVELADRVLSAILDTQGGMMVQKRLEHFGIKIITQNTVEEILGDEYVSGVVLKDGTKLECDNLIIAIGVVPNTDVVKESEITVNRGIVVDRHMMTNVEGIYAAGDVAEAYDMLYEQNRVIPIWPNAYMQGEVAGANMTGNEMVYDGSFAMNSIGFEDVHMITAGIINPPSDEFEVLVKKDEDKTVYKKLVLKDNRIVGFIKIGEVDRAGIYTNLMKEKVDVSPFKDKLLEDDFGYVYLPKQYRKAKMLGEVVSA</sequence>
<dbReference type="InterPro" id="IPR016156">
    <property type="entry name" value="FAD/NAD-linked_Rdtase_dimer_sf"/>
</dbReference>
<keyword evidence="2" id="KW-0285">Flavoprotein</keyword>
<keyword evidence="7" id="KW-1185">Reference proteome</keyword>
<dbReference type="GO" id="GO:0016491">
    <property type="term" value="F:oxidoreductase activity"/>
    <property type="evidence" value="ECO:0007669"/>
    <property type="project" value="InterPro"/>
</dbReference>
<dbReference type="Proteomes" id="UP000184088">
    <property type="component" value="Unassembled WGS sequence"/>
</dbReference>
<dbReference type="InterPro" id="IPR036188">
    <property type="entry name" value="FAD/NAD-bd_sf"/>
</dbReference>
<feature type="domain" description="FAD/NAD(P)-binding" evidence="4">
    <location>
        <begin position="2"/>
        <end position="298"/>
    </location>
</feature>
<name>A0A1M4VMT7_9THEO</name>
<dbReference type="Gene3D" id="3.50.50.60">
    <property type="entry name" value="FAD/NAD(P)-binding domain"/>
    <property type="match status" value="2"/>
</dbReference>
<evidence type="ECO:0000313" key="6">
    <source>
        <dbReference type="EMBL" id="SHE70354.1"/>
    </source>
</evidence>
<evidence type="ECO:0000313" key="7">
    <source>
        <dbReference type="Proteomes" id="UP000184088"/>
    </source>
</evidence>
<accession>A0A1M4VMT7</accession>